<proteinExistence type="predicted"/>
<dbReference type="KEGG" id="aev:EI546_06600"/>
<organism evidence="1 2">
    <name type="scientific">Aequorivita ciconiae</name>
    <dbReference type="NCBI Taxonomy" id="2494375"/>
    <lineage>
        <taxon>Bacteria</taxon>
        <taxon>Pseudomonadati</taxon>
        <taxon>Bacteroidota</taxon>
        <taxon>Flavobacteriia</taxon>
        <taxon>Flavobacteriales</taxon>
        <taxon>Flavobacteriaceae</taxon>
        <taxon>Aequorivita</taxon>
    </lineage>
</organism>
<name>A0A410G2E2_9FLAO</name>
<dbReference type="AlphaFoldDB" id="A0A410G2E2"/>
<evidence type="ECO:0000313" key="2">
    <source>
        <dbReference type="Proteomes" id="UP000285517"/>
    </source>
</evidence>
<dbReference type="OrthoDB" id="1100373at2"/>
<reference evidence="1 2" key="1">
    <citation type="submission" date="2019-01" db="EMBL/GenBank/DDBJ databases">
        <title>Complete genome sequencing of Aequorivita sp. H23M31.</title>
        <authorList>
            <person name="Bae J.-W."/>
        </authorList>
    </citation>
    <scope>NUCLEOTIDE SEQUENCE [LARGE SCALE GENOMIC DNA]</scope>
    <source>
        <strain evidence="1 2">H23M31</strain>
    </source>
</reference>
<protein>
    <submittedName>
        <fullName evidence="1">Uncharacterized protein</fullName>
    </submittedName>
</protein>
<evidence type="ECO:0000313" key="1">
    <source>
        <dbReference type="EMBL" id="QAA81419.1"/>
    </source>
</evidence>
<sequence length="95" mass="10782">MKTTVLYNQCLQDITIREMGGLEGIFDMALLNGFSITEDLSGLEEILTPRKMISAGMVRYYRNKMVQTATDIRNQKGGNTQHLFENGLFENGLFE</sequence>
<gene>
    <name evidence="1" type="ORF">EI546_06600</name>
</gene>
<accession>A0A410G2E2</accession>
<keyword evidence="2" id="KW-1185">Reference proteome</keyword>
<dbReference type="Proteomes" id="UP000285517">
    <property type="component" value="Chromosome"/>
</dbReference>
<dbReference type="EMBL" id="CP034951">
    <property type="protein sequence ID" value="QAA81419.1"/>
    <property type="molecule type" value="Genomic_DNA"/>
</dbReference>
<dbReference type="RefSeq" id="WP_128249807.1">
    <property type="nucleotide sequence ID" value="NZ_CP034951.1"/>
</dbReference>